<dbReference type="AlphaFoldDB" id="A0A9Q5I625"/>
<reference evidence="2" key="1">
    <citation type="submission" date="2016-06" db="EMBL/GenBank/DDBJ databases">
        <title>Draft Genome sequence of the fungus Inonotus baumii.</title>
        <authorList>
            <person name="Zhu H."/>
            <person name="Lin W."/>
        </authorList>
    </citation>
    <scope>NUCLEOTIDE SEQUENCE</scope>
    <source>
        <strain evidence="2">821</strain>
    </source>
</reference>
<keyword evidence="3" id="KW-1185">Reference proteome</keyword>
<evidence type="ECO:0000256" key="1">
    <source>
        <dbReference type="ARBA" id="ARBA00023002"/>
    </source>
</evidence>
<dbReference type="SUPFAM" id="SSF51735">
    <property type="entry name" value="NAD(P)-binding Rossmann-fold domains"/>
    <property type="match status" value="1"/>
</dbReference>
<evidence type="ECO:0000313" key="2">
    <source>
        <dbReference type="EMBL" id="OCB92045.1"/>
    </source>
</evidence>
<comment type="caution">
    <text evidence="2">The sequence shown here is derived from an EMBL/GenBank/DDBJ whole genome shotgun (WGS) entry which is preliminary data.</text>
</comment>
<dbReference type="PANTHER" id="PTHR43157:SF31">
    <property type="entry name" value="PHOSPHATIDYLINOSITOL-GLYCAN BIOSYNTHESIS CLASS F PROTEIN"/>
    <property type="match status" value="1"/>
</dbReference>
<dbReference type="PRINTS" id="PR00081">
    <property type="entry name" value="GDHRDH"/>
</dbReference>
<dbReference type="Proteomes" id="UP000757232">
    <property type="component" value="Unassembled WGS sequence"/>
</dbReference>
<proteinExistence type="predicted"/>
<dbReference type="EMBL" id="LNZH02000040">
    <property type="protein sequence ID" value="OCB92045.1"/>
    <property type="molecule type" value="Genomic_DNA"/>
</dbReference>
<keyword evidence="1" id="KW-0560">Oxidoreductase</keyword>
<name>A0A9Q5I625_SANBA</name>
<dbReference type="Pfam" id="PF00106">
    <property type="entry name" value="adh_short"/>
    <property type="match status" value="1"/>
</dbReference>
<accession>A0A9Q5I625</accession>
<evidence type="ECO:0000313" key="3">
    <source>
        <dbReference type="Proteomes" id="UP000757232"/>
    </source>
</evidence>
<dbReference type="GO" id="GO:0016491">
    <property type="term" value="F:oxidoreductase activity"/>
    <property type="evidence" value="ECO:0007669"/>
    <property type="project" value="UniProtKB-KW"/>
</dbReference>
<gene>
    <name evidence="2" type="ORF">A7U60_g644</name>
</gene>
<dbReference type="Gene3D" id="3.40.50.720">
    <property type="entry name" value="NAD(P)-binding Rossmann-like Domain"/>
    <property type="match status" value="1"/>
</dbReference>
<sequence>MGKFDPIRDVQDLTGKVAIVTGATSGIGYTTTQQLLRKGATVYLAARNEEKAKSCIERLKAEGLGPGNGKPVFHRLSLDDPRDAKASAEGFLKREERLDILVNNAATFLTPYKLGKLGCENDTVVNQISPFVFSNVLLPLMKKTALHPSADVRIVIVASDTYKFIKDINLTSKEDLNVSYEGERFESMKRYARTKLLNILWQRELSRRLKLSTEDGGSNIIVISLYPGGVYTEGVQETFPGIFSGIFKKLVAVFIRFAAMTPTEGAYNSTFAAASLKVRQEKEKYNGAYLVPGQKIAKLSGPALNEQLAKDLWELQERILEDEGI</sequence>
<protein>
    <submittedName>
        <fullName evidence="2">NAD-binding protein</fullName>
    </submittedName>
</protein>
<dbReference type="InterPro" id="IPR036291">
    <property type="entry name" value="NAD(P)-bd_dom_sf"/>
</dbReference>
<dbReference type="PANTHER" id="PTHR43157">
    <property type="entry name" value="PHOSPHATIDYLINOSITOL-GLYCAN BIOSYNTHESIS CLASS F PROTEIN-RELATED"/>
    <property type="match status" value="1"/>
</dbReference>
<organism evidence="2 3">
    <name type="scientific">Sanghuangporus baumii</name>
    <name type="common">Phellinus baumii</name>
    <dbReference type="NCBI Taxonomy" id="108892"/>
    <lineage>
        <taxon>Eukaryota</taxon>
        <taxon>Fungi</taxon>
        <taxon>Dikarya</taxon>
        <taxon>Basidiomycota</taxon>
        <taxon>Agaricomycotina</taxon>
        <taxon>Agaricomycetes</taxon>
        <taxon>Hymenochaetales</taxon>
        <taxon>Hymenochaetaceae</taxon>
        <taxon>Sanghuangporus</taxon>
    </lineage>
</organism>
<dbReference type="InterPro" id="IPR002347">
    <property type="entry name" value="SDR_fam"/>
</dbReference>
<dbReference type="OrthoDB" id="191139at2759"/>